<keyword evidence="1" id="KW-0547">Nucleotide-binding</keyword>
<dbReference type="CDD" id="cd03216">
    <property type="entry name" value="ABC_Carb_Monos_I"/>
    <property type="match status" value="1"/>
</dbReference>
<comment type="caution">
    <text evidence="4">The sequence shown here is derived from an EMBL/GenBank/DDBJ whole genome shotgun (WGS) entry which is preliminary data.</text>
</comment>
<reference evidence="4 5" key="1">
    <citation type="submission" date="2018-10" db="EMBL/GenBank/DDBJ databases">
        <title>Genomic Encyclopedia of Type Strains, Phase IV (KMG-IV): sequencing the most valuable type-strain genomes for metagenomic binning, comparative biology and taxonomic classification.</title>
        <authorList>
            <person name="Goeker M."/>
        </authorList>
    </citation>
    <scope>NUCLEOTIDE SEQUENCE [LARGE SCALE GENOMIC DNA]</scope>
    <source>
        <strain evidence="4 5">DSM 23229</strain>
    </source>
</reference>
<dbReference type="RefSeq" id="WP_121171453.1">
    <property type="nucleotide sequence ID" value="NZ_RBIN01000002.1"/>
</dbReference>
<proteinExistence type="predicted"/>
<sequence>MTAATSSAGEEILRGENLSKSFGQVTALSDVSFRLKKGEVLALLGDNGAGKSTLMKILTGFHRPTSGSLYFDNQPVEFGSVTHARRAGIEPVYQDLALINELSVFRNMFLKREILRGGPLRLLNDAAMREKADAQLREIGIKLPSVDVPISKLSGGQRQAIAVARSVYSENVRVLLLDEPTAAMGVRESKQILDLIRRLKETSELAVIIVAHNYAQIFDVCDRINLLQYGTITFDRATADTSIQELTDIVVNSYRNADQTTPA</sequence>
<dbReference type="InterPro" id="IPR003593">
    <property type="entry name" value="AAA+_ATPase"/>
</dbReference>
<dbReference type="InterPro" id="IPR017871">
    <property type="entry name" value="ABC_transporter-like_CS"/>
</dbReference>
<dbReference type="SUPFAM" id="SSF52540">
    <property type="entry name" value="P-loop containing nucleoside triphosphate hydrolases"/>
    <property type="match status" value="1"/>
</dbReference>
<evidence type="ECO:0000313" key="5">
    <source>
        <dbReference type="Proteomes" id="UP000281975"/>
    </source>
</evidence>
<protein>
    <submittedName>
        <fullName evidence="4">Monosaccharide ABC transporter ATP-binding protein (CUT2 family)</fullName>
    </submittedName>
</protein>
<dbReference type="OrthoDB" id="9776369at2"/>
<dbReference type="Gene3D" id="3.40.50.300">
    <property type="entry name" value="P-loop containing nucleotide triphosphate hydrolases"/>
    <property type="match status" value="1"/>
</dbReference>
<organism evidence="4 5">
    <name type="scientific">Kushneria sinocarnis</name>
    <dbReference type="NCBI Taxonomy" id="595502"/>
    <lineage>
        <taxon>Bacteria</taxon>
        <taxon>Pseudomonadati</taxon>
        <taxon>Pseudomonadota</taxon>
        <taxon>Gammaproteobacteria</taxon>
        <taxon>Oceanospirillales</taxon>
        <taxon>Halomonadaceae</taxon>
        <taxon>Kushneria</taxon>
    </lineage>
</organism>
<evidence type="ECO:0000256" key="2">
    <source>
        <dbReference type="ARBA" id="ARBA00022840"/>
    </source>
</evidence>
<dbReference type="EMBL" id="RBIN01000002">
    <property type="protein sequence ID" value="RKR06784.1"/>
    <property type="molecule type" value="Genomic_DNA"/>
</dbReference>
<dbReference type="PANTHER" id="PTHR43790:SF8">
    <property type="entry name" value="SUGAR ABC TRANSPORTER ATP-BINDING PROTEIN"/>
    <property type="match status" value="1"/>
</dbReference>
<dbReference type="PANTHER" id="PTHR43790">
    <property type="entry name" value="CARBOHYDRATE TRANSPORT ATP-BINDING PROTEIN MG119-RELATED"/>
    <property type="match status" value="1"/>
</dbReference>
<dbReference type="GO" id="GO:0005524">
    <property type="term" value="F:ATP binding"/>
    <property type="evidence" value="ECO:0007669"/>
    <property type="project" value="UniProtKB-KW"/>
</dbReference>
<dbReference type="InterPro" id="IPR027417">
    <property type="entry name" value="P-loop_NTPase"/>
</dbReference>
<accession>A0A420WZT0</accession>
<evidence type="ECO:0000313" key="4">
    <source>
        <dbReference type="EMBL" id="RKR06784.1"/>
    </source>
</evidence>
<evidence type="ECO:0000256" key="1">
    <source>
        <dbReference type="ARBA" id="ARBA00022741"/>
    </source>
</evidence>
<feature type="domain" description="ABC transporter" evidence="3">
    <location>
        <begin position="13"/>
        <end position="254"/>
    </location>
</feature>
<dbReference type="InterPro" id="IPR003439">
    <property type="entry name" value="ABC_transporter-like_ATP-bd"/>
</dbReference>
<keyword evidence="2 4" id="KW-0067">ATP-binding</keyword>
<dbReference type="InterPro" id="IPR050107">
    <property type="entry name" value="ABC_carbohydrate_import_ATPase"/>
</dbReference>
<dbReference type="PROSITE" id="PS50893">
    <property type="entry name" value="ABC_TRANSPORTER_2"/>
    <property type="match status" value="1"/>
</dbReference>
<dbReference type="AlphaFoldDB" id="A0A420WZT0"/>
<keyword evidence="5" id="KW-1185">Reference proteome</keyword>
<dbReference type="Pfam" id="PF00005">
    <property type="entry name" value="ABC_tran"/>
    <property type="match status" value="1"/>
</dbReference>
<dbReference type="GO" id="GO:0016887">
    <property type="term" value="F:ATP hydrolysis activity"/>
    <property type="evidence" value="ECO:0007669"/>
    <property type="project" value="InterPro"/>
</dbReference>
<evidence type="ECO:0000259" key="3">
    <source>
        <dbReference type="PROSITE" id="PS50893"/>
    </source>
</evidence>
<gene>
    <name evidence="4" type="ORF">C7446_0782</name>
</gene>
<name>A0A420WZT0_9GAMM</name>
<dbReference type="Proteomes" id="UP000281975">
    <property type="component" value="Unassembled WGS sequence"/>
</dbReference>
<dbReference type="SMART" id="SM00382">
    <property type="entry name" value="AAA"/>
    <property type="match status" value="1"/>
</dbReference>
<dbReference type="PROSITE" id="PS00211">
    <property type="entry name" value="ABC_TRANSPORTER_1"/>
    <property type="match status" value="1"/>
</dbReference>